<sequence length="153" mass="17523">YFLLAGRVLFYGKDKPENISDMSIDKSISLVGTSLNLMYYNRDKSKGRFVFTLVTKDRDFELACTNEFEGSLWIAALKKAQKRPKMDSKPVPVPPRVGTWRRRKAPKAPVVEAPPPEPESEEEAMSESDGAYDEETSRYRGRKAYDEETSRYV</sequence>
<dbReference type="Gene3D" id="2.30.29.30">
    <property type="entry name" value="Pleckstrin-homology domain (PH domain)/Phosphotyrosine-binding domain (PTB)"/>
    <property type="match status" value="1"/>
</dbReference>
<feature type="compositionally biased region" description="Basic and acidic residues" evidence="1">
    <location>
        <begin position="135"/>
        <end position="153"/>
    </location>
</feature>
<comment type="caution">
    <text evidence="3">The sequence shown here is derived from an EMBL/GenBank/DDBJ whole genome shotgun (WGS) entry which is preliminary data.</text>
</comment>
<reference evidence="3 4" key="1">
    <citation type="journal article" date="2018" name="PLoS ONE">
        <title>The draft genome of Kipferlia bialata reveals reductive genome evolution in fornicate parasites.</title>
        <authorList>
            <person name="Tanifuji G."/>
            <person name="Takabayashi S."/>
            <person name="Kume K."/>
            <person name="Takagi M."/>
            <person name="Nakayama T."/>
            <person name="Kamikawa R."/>
            <person name="Inagaki Y."/>
            <person name="Hashimoto T."/>
        </authorList>
    </citation>
    <scope>NUCLEOTIDE SEQUENCE [LARGE SCALE GENOMIC DNA]</scope>
    <source>
        <strain evidence="3">NY0173</strain>
    </source>
</reference>
<feature type="region of interest" description="Disordered" evidence="1">
    <location>
        <begin position="81"/>
        <end position="153"/>
    </location>
</feature>
<dbReference type="EMBL" id="BDIP01005481">
    <property type="protein sequence ID" value="GIQ89833.1"/>
    <property type="molecule type" value="Genomic_DNA"/>
</dbReference>
<dbReference type="PROSITE" id="PS50003">
    <property type="entry name" value="PH_DOMAIN"/>
    <property type="match status" value="1"/>
</dbReference>
<evidence type="ECO:0000313" key="3">
    <source>
        <dbReference type="EMBL" id="GIQ89833.1"/>
    </source>
</evidence>
<gene>
    <name evidence="3" type="ORF">KIPB_012418</name>
</gene>
<evidence type="ECO:0000259" key="2">
    <source>
        <dbReference type="PROSITE" id="PS50003"/>
    </source>
</evidence>
<dbReference type="Pfam" id="PF00169">
    <property type="entry name" value="PH"/>
    <property type="match status" value="1"/>
</dbReference>
<proteinExistence type="predicted"/>
<evidence type="ECO:0000256" key="1">
    <source>
        <dbReference type="SAM" id="MobiDB-lite"/>
    </source>
</evidence>
<keyword evidence="4" id="KW-1185">Reference proteome</keyword>
<accession>A0A9K3GNW3</accession>
<dbReference type="InterPro" id="IPR011993">
    <property type="entry name" value="PH-like_dom_sf"/>
</dbReference>
<evidence type="ECO:0000313" key="4">
    <source>
        <dbReference type="Proteomes" id="UP000265618"/>
    </source>
</evidence>
<dbReference type="AlphaFoldDB" id="A0A9K3GNW3"/>
<dbReference type="Proteomes" id="UP000265618">
    <property type="component" value="Unassembled WGS sequence"/>
</dbReference>
<feature type="non-terminal residue" evidence="3">
    <location>
        <position position="1"/>
    </location>
</feature>
<feature type="domain" description="PH" evidence="2">
    <location>
        <begin position="1"/>
        <end position="82"/>
    </location>
</feature>
<dbReference type="SUPFAM" id="SSF50729">
    <property type="entry name" value="PH domain-like"/>
    <property type="match status" value="1"/>
</dbReference>
<dbReference type="InterPro" id="IPR001849">
    <property type="entry name" value="PH_domain"/>
</dbReference>
<protein>
    <recommendedName>
        <fullName evidence="2">PH domain-containing protein</fullName>
    </recommendedName>
</protein>
<feature type="compositionally biased region" description="Acidic residues" evidence="1">
    <location>
        <begin position="118"/>
        <end position="134"/>
    </location>
</feature>
<organism evidence="3 4">
    <name type="scientific">Kipferlia bialata</name>
    <dbReference type="NCBI Taxonomy" id="797122"/>
    <lineage>
        <taxon>Eukaryota</taxon>
        <taxon>Metamonada</taxon>
        <taxon>Carpediemonas-like organisms</taxon>
        <taxon>Kipferlia</taxon>
    </lineage>
</organism>
<name>A0A9K3GNW3_9EUKA</name>